<dbReference type="AlphaFoldDB" id="A0AAN8JWJ2"/>
<dbReference type="PANTHER" id="PTHR20883">
    <property type="entry name" value="PHYTANOYL-COA DIOXYGENASE DOMAIN CONTAINING 1"/>
    <property type="match status" value="1"/>
</dbReference>
<name>A0AAN8JWJ2_PATCE</name>
<proteinExistence type="predicted"/>
<comment type="caution">
    <text evidence="2">The sequence shown here is derived from an EMBL/GenBank/DDBJ whole genome shotgun (WGS) entry which is preliminary data.</text>
</comment>
<evidence type="ECO:0000313" key="3">
    <source>
        <dbReference type="Proteomes" id="UP001347796"/>
    </source>
</evidence>
<protein>
    <submittedName>
        <fullName evidence="2">Uncharacterized protein</fullName>
    </submittedName>
</protein>
<evidence type="ECO:0000313" key="2">
    <source>
        <dbReference type="EMBL" id="KAK6183185.1"/>
    </source>
</evidence>
<organism evidence="2 3">
    <name type="scientific">Patella caerulea</name>
    <name type="common">Rayed Mediterranean limpet</name>
    <dbReference type="NCBI Taxonomy" id="87958"/>
    <lineage>
        <taxon>Eukaryota</taxon>
        <taxon>Metazoa</taxon>
        <taxon>Spiralia</taxon>
        <taxon>Lophotrochozoa</taxon>
        <taxon>Mollusca</taxon>
        <taxon>Gastropoda</taxon>
        <taxon>Patellogastropoda</taxon>
        <taxon>Patelloidea</taxon>
        <taxon>Patellidae</taxon>
        <taxon>Patella</taxon>
    </lineage>
</organism>
<keyword evidence="3" id="KW-1185">Reference proteome</keyword>
<reference evidence="2 3" key="1">
    <citation type="submission" date="2024-01" db="EMBL/GenBank/DDBJ databases">
        <title>The genome of the rayed Mediterranean limpet Patella caerulea (Linnaeus, 1758).</title>
        <authorList>
            <person name="Anh-Thu Weber A."/>
            <person name="Halstead-Nussloch G."/>
        </authorList>
    </citation>
    <scope>NUCLEOTIDE SEQUENCE [LARGE SCALE GENOMIC DNA]</scope>
    <source>
        <strain evidence="2">AATW-2023a</strain>
        <tissue evidence="2">Whole specimen</tissue>
    </source>
</reference>
<dbReference type="Proteomes" id="UP001347796">
    <property type="component" value="Unassembled WGS sequence"/>
</dbReference>
<dbReference type="SUPFAM" id="SSF51197">
    <property type="entry name" value="Clavaminate synthase-like"/>
    <property type="match status" value="1"/>
</dbReference>
<sequence>MPPTDKPQRYPGECDETHPEIFTVVPKQPTEKKPGQLPQHMIDQFFKEGYVVVEKFFDCEKELDPCRAAIKDMVDGLANKLYKAGKIKQLYDEYGLFERLTHIEREFPGANILLHKAGQLPQPLKNLWTNERLLNVVEQLIGPEISGHPVWNLRTKTPQNEATTVPWHQDSAYLDNRSYKVLQPTAWIPLLNATEQNGCMRVAAGGHKLGKVAQHQCCYGGTWYVMLEEEEMKKTLGVDLEKDIKCCPIPYGGMLLLNNMIPHHSLPNMSNEIRWSLDFRWQQTGFSPGFYDMKESIPMRTAKNPDFKMDWSDFDGVDRHVIAAERIKEEGQKGQDEYDVTIQGPWMKKWELVHMNHHTDRLMDEQTTTTWHKA</sequence>
<dbReference type="EMBL" id="JAZGQO010000007">
    <property type="protein sequence ID" value="KAK6183185.1"/>
    <property type="molecule type" value="Genomic_DNA"/>
</dbReference>
<evidence type="ECO:0000256" key="1">
    <source>
        <dbReference type="ARBA" id="ARBA00001962"/>
    </source>
</evidence>
<dbReference type="Gene3D" id="2.60.120.620">
    <property type="entry name" value="q2cbj1_9rhob like domain"/>
    <property type="match status" value="1"/>
</dbReference>
<comment type="cofactor">
    <cofactor evidence="1">
        <name>Fe cation</name>
        <dbReference type="ChEBI" id="CHEBI:24875"/>
    </cofactor>
</comment>
<dbReference type="InterPro" id="IPR008775">
    <property type="entry name" value="Phytyl_CoA_dOase-like"/>
</dbReference>
<accession>A0AAN8JWJ2</accession>
<gene>
    <name evidence="2" type="ORF">SNE40_010713</name>
</gene>
<dbReference type="Pfam" id="PF05721">
    <property type="entry name" value="PhyH"/>
    <property type="match status" value="1"/>
</dbReference>
<dbReference type="PANTHER" id="PTHR20883:SF14">
    <property type="entry name" value="PHYTANOYL-COA DIOXYGENASE"/>
    <property type="match status" value="1"/>
</dbReference>